<keyword evidence="9 13" id="KW-0460">Magnesium</keyword>
<dbReference type="GO" id="GO:0004826">
    <property type="term" value="F:phenylalanine-tRNA ligase activity"/>
    <property type="evidence" value="ECO:0007669"/>
    <property type="project" value="UniProtKB-UniRule"/>
</dbReference>
<dbReference type="InterPro" id="IPR004529">
    <property type="entry name" value="Phe-tRNA-synth_IIc_asu"/>
</dbReference>
<evidence type="ECO:0000256" key="6">
    <source>
        <dbReference type="ARBA" id="ARBA00022723"/>
    </source>
</evidence>
<dbReference type="EC" id="6.1.1.20" evidence="13"/>
<keyword evidence="8 13" id="KW-0067">ATP-binding</keyword>
<comment type="subcellular location">
    <subcellularLocation>
        <location evidence="1 13">Cytoplasm</location>
    </subcellularLocation>
</comment>
<name>E1IGY5_9CHLR</name>
<evidence type="ECO:0000256" key="4">
    <source>
        <dbReference type="ARBA" id="ARBA00022490"/>
    </source>
</evidence>
<dbReference type="OrthoDB" id="9800719at2"/>
<evidence type="ECO:0000256" key="11">
    <source>
        <dbReference type="ARBA" id="ARBA00023146"/>
    </source>
</evidence>
<dbReference type="GO" id="GO:0005737">
    <property type="term" value="C:cytoplasm"/>
    <property type="evidence" value="ECO:0007669"/>
    <property type="project" value="UniProtKB-SubCell"/>
</dbReference>
<dbReference type="eggNOG" id="COG0016">
    <property type="taxonomic scope" value="Bacteria"/>
</dbReference>
<proteinExistence type="inferred from homology"/>
<evidence type="ECO:0000313" key="16">
    <source>
        <dbReference type="EMBL" id="EFO79460.1"/>
    </source>
</evidence>
<evidence type="ECO:0000256" key="13">
    <source>
        <dbReference type="HAMAP-Rule" id="MF_00281"/>
    </source>
</evidence>
<evidence type="ECO:0000256" key="8">
    <source>
        <dbReference type="ARBA" id="ARBA00022840"/>
    </source>
</evidence>
<sequence>MMTPTDELSTLEAQAEVDLASVADLAGLAEWKSRYTGKSGALTRALRSMGSLPAEQRPEHGRRLNALRERLEAAFAEAEARLKAAAQAAELAADQIDVTMPGHAPALGHLHLTTQVLRQVEQIFAEMGFQVWESPEVEFDDLNFSQLNFPSDHPARDMQDTFYVEMPPEAPDVLLRTHTSPGQMHAMHRYAPEPLRVLLPGKVYRNEQITARSEMMFHQFEFLAVGHNITMADLRGTLSFFAERMYGPGTKVRLRPSYFPFTEPSAEMDVSCFLCAGKGCRICKHTGWLEIGGCGMVHPNVLANGGYNPDIFSGFAGGFGPERIAMLKYGIDDIRNFYSGDVRFVQQFG</sequence>
<dbReference type="InterPro" id="IPR022911">
    <property type="entry name" value="Phe_tRNA_ligase_alpha1_bac"/>
</dbReference>
<keyword evidence="6 13" id="KW-0479">Metal-binding</keyword>
<dbReference type="SUPFAM" id="SSF55681">
    <property type="entry name" value="Class II aaRS and biotin synthetases"/>
    <property type="match status" value="1"/>
</dbReference>
<evidence type="ECO:0000313" key="17">
    <source>
        <dbReference type="Proteomes" id="UP000054010"/>
    </source>
</evidence>
<dbReference type="PANTHER" id="PTHR11538">
    <property type="entry name" value="PHENYLALANYL-TRNA SYNTHETASE"/>
    <property type="match status" value="1"/>
</dbReference>
<feature type="coiled-coil region" evidence="14">
    <location>
        <begin position="61"/>
        <end position="95"/>
    </location>
</feature>
<organism evidence="16 17">
    <name type="scientific">Oscillochloris trichoides DG-6</name>
    <dbReference type="NCBI Taxonomy" id="765420"/>
    <lineage>
        <taxon>Bacteria</taxon>
        <taxon>Bacillati</taxon>
        <taxon>Chloroflexota</taxon>
        <taxon>Chloroflexia</taxon>
        <taxon>Chloroflexales</taxon>
        <taxon>Chloroflexineae</taxon>
        <taxon>Oscillochloridaceae</taxon>
        <taxon>Oscillochloris</taxon>
    </lineage>
</organism>
<keyword evidence="17" id="KW-1185">Reference proteome</keyword>
<keyword evidence="11 13" id="KW-0030">Aminoacyl-tRNA synthetase</keyword>
<evidence type="ECO:0000256" key="1">
    <source>
        <dbReference type="ARBA" id="ARBA00004496"/>
    </source>
</evidence>
<comment type="subunit">
    <text evidence="3 13">Tetramer of two alpha and two beta subunits.</text>
</comment>
<comment type="caution">
    <text evidence="16">The sequence shown here is derived from an EMBL/GenBank/DDBJ whole genome shotgun (WGS) entry which is preliminary data.</text>
</comment>
<dbReference type="SUPFAM" id="SSF46589">
    <property type="entry name" value="tRNA-binding arm"/>
    <property type="match status" value="1"/>
</dbReference>
<dbReference type="InterPro" id="IPR010978">
    <property type="entry name" value="tRNA-bd_arm"/>
</dbReference>
<dbReference type="GO" id="GO:0006432">
    <property type="term" value="P:phenylalanyl-tRNA aminoacylation"/>
    <property type="evidence" value="ECO:0007669"/>
    <property type="project" value="UniProtKB-UniRule"/>
</dbReference>
<keyword evidence="5 13" id="KW-0436">Ligase</keyword>
<dbReference type="STRING" id="765420.OSCT_2586"/>
<comment type="cofactor">
    <cofactor evidence="13">
        <name>Mg(2+)</name>
        <dbReference type="ChEBI" id="CHEBI:18420"/>
    </cofactor>
    <text evidence="13">Binds 2 magnesium ions per tetramer.</text>
</comment>
<keyword evidence="14" id="KW-0175">Coiled coil</keyword>
<dbReference type="PANTHER" id="PTHR11538:SF41">
    <property type="entry name" value="PHENYLALANINE--TRNA LIGASE, MITOCHONDRIAL"/>
    <property type="match status" value="1"/>
</dbReference>
<dbReference type="HOGENOM" id="CLU_025086_0_1_0"/>
<dbReference type="GO" id="GO:0005524">
    <property type="term" value="F:ATP binding"/>
    <property type="evidence" value="ECO:0007669"/>
    <property type="project" value="UniProtKB-UniRule"/>
</dbReference>
<dbReference type="InterPro" id="IPR002319">
    <property type="entry name" value="Phenylalanyl-tRNA_Synthase"/>
</dbReference>
<reference evidence="16 17" key="1">
    <citation type="journal article" date="2011" name="J. Bacteriol.">
        <title>Draft genome sequence of the anoxygenic filamentous phototrophic bacterium Oscillochloris trichoides subsp. DG-6.</title>
        <authorList>
            <person name="Kuznetsov B.B."/>
            <person name="Ivanovsky R.N."/>
            <person name="Keppen O.I."/>
            <person name="Sukhacheva M.V."/>
            <person name="Bumazhkin B.K."/>
            <person name="Patutina E.O."/>
            <person name="Beletsky A.V."/>
            <person name="Mardanov A.V."/>
            <person name="Baslerov R.V."/>
            <person name="Panteleeva A.N."/>
            <person name="Kolganova T.V."/>
            <person name="Ravin N.V."/>
            <person name="Skryabin K.G."/>
        </authorList>
    </citation>
    <scope>NUCLEOTIDE SEQUENCE [LARGE SCALE GENOMIC DNA]</scope>
    <source>
        <strain evidence="16 17">DG-6</strain>
    </source>
</reference>
<evidence type="ECO:0000256" key="2">
    <source>
        <dbReference type="ARBA" id="ARBA00010207"/>
    </source>
</evidence>
<protein>
    <recommendedName>
        <fullName evidence="13">Phenylalanine--tRNA ligase alpha subunit</fullName>
        <ecNumber evidence="13">6.1.1.20</ecNumber>
    </recommendedName>
    <alternativeName>
        <fullName evidence="13">Phenylalanyl-tRNA synthetase alpha subunit</fullName>
        <shortName evidence="13">PheRS</shortName>
    </alternativeName>
</protein>
<dbReference type="Pfam" id="PF01409">
    <property type="entry name" value="tRNA-synt_2d"/>
    <property type="match status" value="1"/>
</dbReference>
<dbReference type="PROSITE" id="PS50862">
    <property type="entry name" value="AA_TRNA_LIGASE_II"/>
    <property type="match status" value="1"/>
</dbReference>
<dbReference type="EMBL" id="ADVR01000112">
    <property type="protein sequence ID" value="EFO79460.1"/>
    <property type="molecule type" value="Genomic_DNA"/>
</dbReference>
<dbReference type="HAMAP" id="MF_00281">
    <property type="entry name" value="Phe_tRNA_synth_alpha1"/>
    <property type="match status" value="1"/>
</dbReference>
<dbReference type="GO" id="GO:0000287">
    <property type="term" value="F:magnesium ion binding"/>
    <property type="evidence" value="ECO:0007669"/>
    <property type="project" value="UniProtKB-UniRule"/>
</dbReference>
<evidence type="ECO:0000256" key="10">
    <source>
        <dbReference type="ARBA" id="ARBA00022917"/>
    </source>
</evidence>
<keyword evidence="4 13" id="KW-0963">Cytoplasm</keyword>
<dbReference type="AlphaFoldDB" id="E1IGY5"/>
<dbReference type="CDD" id="cd00496">
    <property type="entry name" value="PheRS_alpha_core"/>
    <property type="match status" value="1"/>
</dbReference>
<feature type="binding site" evidence="13">
    <location>
        <position position="263"/>
    </location>
    <ligand>
        <name>Mg(2+)</name>
        <dbReference type="ChEBI" id="CHEBI:18420"/>
        <note>shared with beta subunit</note>
    </ligand>
</feature>
<evidence type="ECO:0000256" key="7">
    <source>
        <dbReference type="ARBA" id="ARBA00022741"/>
    </source>
</evidence>
<evidence type="ECO:0000259" key="15">
    <source>
        <dbReference type="PROSITE" id="PS50862"/>
    </source>
</evidence>
<dbReference type="Pfam" id="PF02912">
    <property type="entry name" value="Phe_tRNA-synt_N"/>
    <property type="match status" value="1"/>
</dbReference>
<keyword evidence="10 13" id="KW-0648">Protein biosynthesis</keyword>
<evidence type="ECO:0000256" key="14">
    <source>
        <dbReference type="SAM" id="Coils"/>
    </source>
</evidence>
<gene>
    <name evidence="13" type="primary">pheS</name>
    <name evidence="16" type="ORF">OSCT_2586</name>
</gene>
<evidence type="ECO:0000256" key="12">
    <source>
        <dbReference type="ARBA" id="ARBA00049255"/>
    </source>
</evidence>
<dbReference type="InterPro" id="IPR045864">
    <property type="entry name" value="aa-tRNA-synth_II/BPL/LPL"/>
</dbReference>
<dbReference type="InterPro" id="IPR004188">
    <property type="entry name" value="Phe-tRNA_ligase_II_N"/>
</dbReference>
<dbReference type="Gene3D" id="3.30.930.10">
    <property type="entry name" value="Bira Bifunctional Protein, Domain 2"/>
    <property type="match status" value="1"/>
</dbReference>
<evidence type="ECO:0000256" key="3">
    <source>
        <dbReference type="ARBA" id="ARBA00011209"/>
    </source>
</evidence>
<dbReference type="InterPro" id="IPR006195">
    <property type="entry name" value="aa-tRNA-synth_II"/>
</dbReference>
<dbReference type="NCBIfam" id="TIGR00468">
    <property type="entry name" value="pheS"/>
    <property type="match status" value="1"/>
</dbReference>
<evidence type="ECO:0000256" key="5">
    <source>
        <dbReference type="ARBA" id="ARBA00022598"/>
    </source>
</evidence>
<feature type="domain" description="Aminoacyl-transfer RNA synthetases class-II family profile" evidence="15">
    <location>
        <begin position="110"/>
        <end position="327"/>
    </location>
</feature>
<dbReference type="GO" id="GO:0000049">
    <property type="term" value="F:tRNA binding"/>
    <property type="evidence" value="ECO:0007669"/>
    <property type="project" value="InterPro"/>
</dbReference>
<evidence type="ECO:0000256" key="9">
    <source>
        <dbReference type="ARBA" id="ARBA00022842"/>
    </source>
</evidence>
<accession>E1IGY5</accession>
<comment type="catalytic activity">
    <reaction evidence="12 13">
        <text>tRNA(Phe) + L-phenylalanine + ATP = L-phenylalanyl-tRNA(Phe) + AMP + diphosphate + H(+)</text>
        <dbReference type="Rhea" id="RHEA:19413"/>
        <dbReference type="Rhea" id="RHEA-COMP:9668"/>
        <dbReference type="Rhea" id="RHEA-COMP:9699"/>
        <dbReference type="ChEBI" id="CHEBI:15378"/>
        <dbReference type="ChEBI" id="CHEBI:30616"/>
        <dbReference type="ChEBI" id="CHEBI:33019"/>
        <dbReference type="ChEBI" id="CHEBI:58095"/>
        <dbReference type="ChEBI" id="CHEBI:78442"/>
        <dbReference type="ChEBI" id="CHEBI:78531"/>
        <dbReference type="ChEBI" id="CHEBI:456215"/>
        <dbReference type="EC" id="6.1.1.20"/>
    </reaction>
</comment>
<comment type="similarity">
    <text evidence="2 13">Belongs to the class-II aminoacyl-tRNA synthetase family. Phe-tRNA synthetase alpha subunit type 1 subfamily.</text>
</comment>
<dbReference type="Proteomes" id="UP000054010">
    <property type="component" value="Unassembled WGS sequence"/>
</dbReference>
<keyword evidence="7 13" id="KW-0547">Nucleotide-binding</keyword>